<dbReference type="AlphaFoldDB" id="A0A3M7PBS2"/>
<organism evidence="6 7">
    <name type="scientific">Brachionus plicatilis</name>
    <name type="common">Marine rotifer</name>
    <name type="synonym">Brachionus muelleri</name>
    <dbReference type="NCBI Taxonomy" id="10195"/>
    <lineage>
        <taxon>Eukaryota</taxon>
        <taxon>Metazoa</taxon>
        <taxon>Spiralia</taxon>
        <taxon>Gnathifera</taxon>
        <taxon>Rotifera</taxon>
        <taxon>Eurotatoria</taxon>
        <taxon>Monogononta</taxon>
        <taxon>Pseudotrocha</taxon>
        <taxon>Ploima</taxon>
        <taxon>Brachionidae</taxon>
        <taxon>Brachionus</taxon>
    </lineage>
</organism>
<sequence length="126" mass="15205">CFIDYRCKACAKVRAKNPHFINANFFHFRFSFFLFYDCVCAQDKKQISKKDIDVISMPNKDQCLVHLPNCKVDLTKYLDNQNFRFDFAFDESTSIDLIYRIKNNIPHLYYFSELKFYAIYLNYLKN</sequence>
<dbReference type="OrthoDB" id="3176171at2759"/>
<keyword evidence="6" id="KW-0378">Hydrolase</keyword>
<evidence type="ECO:0000256" key="3">
    <source>
        <dbReference type="ARBA" id="ARBA00022701"/>
    </source>
</evidence>
<keyword evidence="3" id="KW-0493">Microtubule</keyword>
<keyword evidence="7" id="KW-1185">Reference proteome</keyword>
<dbReference type="EC" id="3.6.1.15" evidence="6"/>
<proteinExistence type="predicted"/>
<comment type="caution">
    <text evidence="6">The sequence shown here is derived from an EMBL/GenBank/DDBJ whole genome shotgun (WGS) entry which is preliminary data.</text>
</comment>
<dbReference type="GO" id="GO:0007019">
    <property type="term" value="P:microtubule depolymerization"/>
    <property type="evidence" value="ECO:0007669"/>
    <property type="project" value="TreeGrafter"/>
</dbReference>
<dbReference type="GO" id="GO:0005874">
    <property type="term" value="C:microtubule"/>
    <property type="evidence" value="ECO:0007669"/>
    <property type="project" value="UniProtKB-KW"/>
</dbReference>
<evidence type="ECO:0000256" key="5">
    <source>
        <dbReference type="ARBA" id="ARBA00023212"/>
    </source>
</evidence>
<name>A0A3M7PBS2_BRAPC</name>
<evidence type="ECO:0000256" key="4">
    <source>
        <dbReference type="ARBA" id="ARBA00023175"/>
    </source>
</evidence>
<keyword evidence="5" id="KW-0206">Cytoskeleton</keyword>
<comment type="subcellular location">
    <subcellularLocation>
        <location evidence="1">Cytoplasm</location>
        <location evidence="1">Cytoskeleton</location>
    </subcellularLocation>
</comment>
<accession>A0A3M7PBS2</accession>
<dbReference type="GO" id="GO:0007018">
    <property type="term" value="P:microtubule-based movement"/>
    <property type="evidence" value="ECO:0007669"/>
    <property type="project" value="InterPro"/>
</dbReference>
<dbReference type="InterPro" id="IPR027640">
    <property type="entry name" value="Kinesin-like_fam"/>
</dbReference>
<keyword evidence="2" id="KW-0963">Cytoplasm</keyword>
<dbReference type="GO" id="GO:0003777">
    <property type="term" value="F:microtubule motor activity"/>
    <property type="evidence" value="ECO:0007669"/>
    <property type="project" value="InterPro"/>
</dbReference>
<dbReference type="Proteomes" id="UP000276133">
    <property type="component" value="Unassembled WGS sequence"/>
</dbReference>
<dbReference type="PANTHER" id="PTHR47971:SF8">
    <property type="entry name" value="KINESIN-LIKE PROTEIN"/>
    <property type="match status" value="1"/>
</dbReference>
<dbReference type="PANTHER" id="PTHR47971">
    <property type="entry name" value="KINESIN-RELATED PROTEIN 6"/>
    <property type="match status" value="1"/>
</dbReference>
<reference evidence="6 7" key="1">
    <citation type="journal article" date="2018" name="Sci. Rep.">
        <title>Genomic signatures of local adaptation to the degree of environmental predictability in rotifers.</title>
        <authorList>
            <person name="Franch-Gras L."/>
            <person name="Hahn C."/>
            <person name="Garcia-Roger E.M."/>
            <person name="Carmona M.J."/>
            <person name="Serra M."/>
            <person name="Gomez A."/>
        </authorList>
    </citation>
    <scope>NUCLEOTIDE SEQUENCE [LARGE SCALE GENOMIC DNA]</scope>
    <source>
        <strain evidence="6">HYR1</strain>
    </source>
</reference>
<evidence type="ECO:0000256" key="2">
    <source>
        <dbReference type="ARBA" id="ARBA00022490"/>
    </source>
</evidence>
<gene>
    <name evidence="6" type="ORF">BpHYR1_027030</name>
</gene>
<evidence type="ECO:0000256" key="1">
    <source>
        <dbReference type="ARBA" id="ARBA00004245"/>
    </source>
</evidence>
<keyword evidence="4" id="KW-0505">Motor protein</keyword>
<evidence type="ECO:0000313" key="7">
    <source>
        <dbReference type="Proteomes" id="UP000276133"/>
    </source>
</evidence>
<dbReference type="STRING" id="10195.A0A3M7PBS2"/>
<dbReference type="EMBL" id="REGN01012074">
    <property type="protein sequence ID" value="RMZ96561.1"/>
    <property type="molecule type" value="Genomic_DNA"/>
</dbReference>
<dbReference type="GO" id="GO:0017111">
    <property type="term" value="F:ribonucleoside triphosphate phosphatase activity"/>
    <property type="evidence" value="ECO:0007669"/>
    <property type="project" value="UniProtKB-EC"/>
</dbReference>
<protein>
    <submittedName>
        <fullName evidence="6">Kinesin KIF2A</fullName>
        <ecNumber evidence="6">3.6.1.15</ecNumber>
    </submittedName>
</protein>
<feature type="non-terminal residue" evidence="6">
    <location>
        <position position="1"/>
    </location>
</feature>
<evidence type="ECO:0000313" key="6">
    <source>
        <dbReference type="EMBL" id="RMZ96561.1"/>
    </source>
</evidence>